<evidence type="ECO:0000313" key="1">
    <source>
        <dbReference type="EMBL" id="BBY91655.1"/>
    </source>
</evidence>
<dbReference type="GO" id="GO:0016706">
    <property type="term" value="F:2-oxoglutarate-dependent dioxygenase activity"/>
    <property type="evidence" value="ECO:0007669"/>
    <property type="project" value="UniProtKB-ARBA"/>
</dbReference>
<dbReference type="KEGG" id="mgau:MGALJ_13240"/>
<dbReference type="SUPFAM" id="SSF51197">
    <property type="entry name" value="Clavaminate synthase-like"/>
    <property type="match status" value="1"/>
</dbReference>
<sequence length="239" mass="25442">MLDVDEFMSHGYAKIEQAALRGAADAARTALWQQLGLSPDHPAGWSDPVRWVADLTGQGPFGELVRSPALAQALDSVCGVGGWLPRGALGNIPVRFPVAARDDDRGWHIDANTPQPDGSWAVTGRPHTVLLLTLLSEVGPDDAPTRIRAGSHRDVARVLGPNAVDLAEMGRLVDDASAERSVVHATGGPGDMYLVHPFTVHAADEHRGRTPRFMAQGPVVLTSPLTPASSSPLARVWEN</sequence>
<accession>A0A9W4B688</accession>
<dbReference type="Pfam" id="PF05721">
    <property type="entry name" value="PhyH"/>
    <property type="match status" value="1"/>
</dbReference>
<protein>
    <submittedName>
        <fullName evidence="1">Phytanoyl-CoA dioxygenase</fullName>
    </submittedName>
</protein>
<keyword evidence="1" id="KW-0560">Oxidoreductase</keyword>
<dbReference type="Gene3D" id="2.60.120.620">
    <property type="entry name" value="q2cbj1_9rhob like domain"/>
    <property type="match status" value="1"/>
</dbReference>
<name>A0A9W4B688_9MYCO</name>
<dbReference type="EMBL" id="AP022601">
    <property type="protein sequence ID" value="BBY91655.1"/>
    <property type="molecule type" value="Genomic_DNA"/>
</dbReference>
<dbReference type="Proteomes" id="UP000465785">
    <property type="component" value="Chromosome"/>
</dbReference>
<keyword evidence="2" id="KW-1185">Reference proteome</keyword>
<dbReference type="RefSeq" id="WP_163727693.1">
    <property type="nucleotide sequence ID" value="NZ_AP022601.1"/>
</dbReference>
<organism evidence="1 2">
    <name type="scientific">Mycobacterium gallinarum</name>
    <dbReference type="NCBI Taxonomy" id="39689"/>
    <lineage>
        <taxon>Bacteria</taxon>
        <taxon>Bacillati</taxon>
        <taxon>Actinomycetota</taxon>
        <taxon>Actinomycetes</taxon>
        <taxon>Mycobacteriales</taxon>
        <taxon>Mycobacteriaceae</taxon>
        <taxon>Mycobacterium</taxon>
    </lineage>
</organism>
<gene>
    <name evidence="1" type="ORF">MGALJ_13240</name>
</gene>
<dbReference type="AlphaFoldDB" id="A0A9W4B688"/>
<proteinExistence type="predicted"/>
<evidence type="ECO:0000313" key="2">
    <source>
        <dbReference type="Proteomes" id="UP000465785"/>
    </source>
</evidence>
<keyword evidence="1" id="KW-0223">Dioxygenase</keyword>
<dbReference type="InterPro" id="IPR008775">
    <property type="entry name" value="Phytyl_CoA_dOase-like"/>
</dbReference>
<reference evidence="1 2" key="1">
    <citation type="journal article" date="2019" name="Emerg. Microbes Infect.">
        <title>Comprehensive subspecies identification of 175 nontuberculous mycobacteria species based on 7547 genomic profiles.</title>
        <authorList>
            <person name="Matsumoto Y."/>
            <person name="Kinjo T."/>
            <person name="Motooka D."/>
            <person name="Nabeya D."/>
            <person name="Jung N."/>
            <person name="Uechi K."/>
            <person name="Horii T."/>
            <person name="Iida T."/>
            <person name="Fujita J."/>
            <person name="Nakamura S."/>
        </authorList>
    </citation>
    <scope>NUCLEOTIDE SEQUENCE [LARGE SCALE GENOMIC DNA]</scope>
    <source>
        <strain evidence="1 2">JCM 6399</strain>
    </source>
</reference>